<dbReference type="STRING" id="1797247.A2419_00035"/>
<comment type="similarity">
    <text evidence="1 4 5">Belongs to the universal ribosomal protein uL15 family.</text>
</comment>
<feature type="domain" description="Large ribosomal subunit protein uL15/eL18" evidence="7">
    <location>
        <begin position="74"/>
        <end position="145"/>
    </location>
</feature>
<dbReference type="SUPFAM" id="SSF52080">
    <property type="entry name" value="Ribosomal proteins L15p and L18e"/>
    <property type="match status" value="1"/>
</dbReference>
<dbReference type="InterPro" id="IPR036227">
    <property type="entry name" value="Ribosomal_uL15/eL18_sf"/>
</dbReference>
<comment type="function">
    <text evidence="4">Binds to the 23S rRNA.</text>
</comment>
<feature type="compositionally biased region" description="Basic residues" evidence="6">
    <location>
        <begin position="1"/>
        <end position="10"/>
    </location>
</feature>
<evidence type="ECO:0000313" key="9">
    <source>
        <dbReference type="Proteomes" id="UP000176568"/>
    </source>
</evidence>
<dbReference type="PANTHER" id="PTHR12934">
    <property type="entry name" value="50S RIBOSOMAL PROTEIN L15"/>
    <property type="match status" value="1"/>
</dbReference>
<gene>
    <name evidence="4" type="primary">rplO</name>
    <name evidence="8" type="ORF">A2419_00035</name>
</gene>
<sequence length="146" mass="15670">MQLHELKRKTEHKETKKVGRGGGRGKTSGRGTKGQNARAGHKKRPEIREILKKLPKRRGRGIAGLVSIKNKPSVVNISSIEKAFTAGETITAKLLLEHGLVRGRKGTVPAVKILGDGELTKKFTFSGLVVSTSAKEKIEKAGGSIA</sequence>
<dbReference type="InterPro" id="IPR021131">
    <property type="entry name" value="Ribosomal_uL15/eL18"/>
</dbReference>
<feature type="compositionally biased region" description="Gly residues" evidence="6">
    <location>
        <begin position="20"/>
        <end position="32"/>
    </location>
</feature>
<reference evidence="8 9" key="1">
    <citation type="journal article" date="2016" name="Nat. Commun.">
        <title>Thousands of microbial genomes shed light on interconnected biogeochemical processes in an aquifer system.</title>
        <authorList>
            <person name="Anantharaman K."/>
            <person name="Brown C.T."/>
            <person name="Hug L.A."/>
            <person name="Sharon I."/>
            <person name="Castelle C.J."/>
            <person name="Probst A.J."/>
            <person name="Thomas B.C."/>
            <person name="Singh A."/>
            <person name="Wilkins M.J."/>
            <person name="Karaoz U."/>
            <person name="Brodie E.L."/>
            <person name="Williams K.H."/>
            <person name="Hubbard S.S."/>
            <person name="Banfield J.F."/>
        </authorList>
    </citation>
    <scope>NUCLEOTIDE SEQUENCE [LARGE SCALE GENOMIC DNA]</scope>
</reference>
<evidence type="ECO:0000259" key="7">
    <source>
        <dbReference type="Pfam" id="PF00828"/>
    </source>
</evidence>
<keyword evidence="2 4" id="KW-0689">Ribosomal protein</keyword>
<dbReference type="Gene3D" id="3.100.10.10">
    <property type="match status" value="1"/>
</dbReference>
<dbReference type="PANTHER" id="PTHR12934:SF11">
    <property type="entry name" value="LARGE RIBOSOMAL SUBUNIT PROTEIN UL15M"/>
    <property type="match status" value="1"/>
</dbReference>
<name>A0A1F4Y329_9BACT</name>
<keyword evidence="4" id="KW-0694">RNA-binding</keyword>
<dbReference type="GO" id="GO:0019843">
    <property type="term" value="F:rRNA binding"/>
    <property type="evidence" value="ECO:0007669"/>
    <property type="project" value="UniProtKB-UniRule"/>
</dbReference>
<dbReference type="NCBIfam" id="TIGR01071">
    <property type="entry name" value="rplO_bact"/>
    <property type="match status" value="1"/>
</dbReference>
<evidence type="ECO:0000256" key="1">
    <source>
        <dbReference type="ARBA" id="ARBA00007320"/>
    </source>
</evidence>
<comment type="caution">
    <text evidence="8">The sequence shown here is derived from an EMBL/GenBank/DDBJ whole genome shotgun (WGS) entry which is preliminary data.</text>
</comment>
<dbReference type="InterPro" id="IPR030878">
    <property type="entry name" value="Ribosomal_uL15"/>
</dbReference>
<evidence type="ECO:0000256" key="2">
    <source>
        <dbReference type="ARBA" id="ARBA00022980"/>
    </source>
</evidence>
<dbReference type="HAMAP" id="MF_01341">
    <property type="entry name" value="Ribosomal_uL15"/>
    <property type="match status" value="1"/>
</dbReference>
<organism evidence="8 9">
    <name type="scientific">Candidatus Adlerbacteria bacterium RIFOXYC1_FULL_48_26</name>
    <dbReference type="NCBI Taxonomy" id="1797247"/>
    <lineage>
        <taxon>Bacteria</taxon>
        <taxon>Candidatus Adleribacteriota</taxon>
    </lineage>
</organism>
<dbReference type="GO" id="GO:0003735">
    <property type="term" value="F:structural constituent of ribosome"/>
    <property type="evidence" value="ECO:0007669"/>
    <property type="project" value="InterPro"/>
</dbReference>
<evidence type="ECO:0000256" key="5">
    <source>
        <dbReference type="RuleBase" id="RU003888"/>
    </source>
</evidence>
<dbReference type="Pfam" id="PF00828">
    <property type="entry name" value="Ribosomal_L27A"/>
    <property type="match status" value="1"/>
</dbReference>
<evidence type="ECO:0000256" key="4">
    <source>
        <dbReference type="HAMAP-Rule" id="MF_01341"/>
    </source>
</evidence>
<dbReference type="GO" id="GO:0006412">
    <property type="term" value="P:translation"/>
    <property type="evidence" value="ECO:0007669"/>
    <property type="project" value="UniProtKB-UniRule"/>
</dbReference>
<accession>A0A1F4Y329</accession>
<evidence type="ECO:0000256" key="3">
    <source>
        <dbReference type="ARBA" id="ARBA00023274"/>
    </source>
</evidence>
<protein>
    <recommendedName>
        <fullName evidence="4">Large ribosomal subunit protein uL15</fullName>
    </recommendedName>
</protein>
<proteinExistence type="inferred from homology"/>
<dbReference type="PROSITE" id="PS00475">
    <property type="entry name" value="RIBOSOMAL_L15"/>
    <property type="match status" value="1"/>
</dbReference>
<dbReference type="Proteomes" id="UP000176568">
    <property type="component" value="Unassembled WGS sequence"/>
</dbReference>
<dbReference type="AlphaFoldDB" id="A0A1F4Y329"/>
<feature type="region of interest" description="Disordered" evidence="6">
    <location>
        <begin position="1"/>
        <end position="45"/>
    </location>
</feature>
<keyword evidence="3 4" id="KW-0687">Ribonucleoprotein</keyword>
<evidence type="ECO:0000313" key="8">
    <source>
        <dbReference type="EMBL" id="OGC88186.1"/>
    </source>
</evidence>
<keyword evidence="4" id="KW-0699">rRNA-binding</keyword>
<dbReference type="GO" id="GO:0022625">
    <property type="term" value="C:cytosolic large ribosomal subunit"/>
    <property type="evidence" value="ECO:0007669"/>
    <property type="project" value="TreeGrafter"/>
</dbReference>
<dbReference type="InterPro" id="IPR005749">
    <property type="entry name" value="Ribosomal_uL15_bac-type"/>
</dbReference>
<dbReference type="EMBL" id="MEXB01000011">
    <property type="protein sequence ID" value="OGC88186.1"/>
    <property type="molecule type" value="Genomic_DNA"/>
</dbReference>
<evidence type="ECO:0000256" key="6">
    <source>
        <dbReference type="SAM" id="MobiDB-lite"/>
    </source>
</evidence>
<comment type="subunit">
    <text evidence="4">Part of the 50S ribosomal subunit.</text>
</comment>
<dbReference type="InterPro" id="IPR001196">
    <property type="entry name" value="Ribosomal_uL15_CS"/>
</dbReference>